<dbReference type="AlphaFoldDB" id="A0A1H9JSF8"/>
<proteinExistence type="predicted"/>
<dbReference type="STRING" id="657014.SAMN04488092_1168"/>
<gene>
    <name evidence="2" type="ORF">SAMN04488092_1168</name>
</gene>
<dbReference type="OrthoDB" id="9816387at2"/>
<dbReference type="Pfam" id="PF10099">
    <property type="entry name" value="RskA_C"/>
    <property type="match status" value="1"/>
</dbReference>
<organism evidence="2 3">
    <name type="scientific">Thalassovita taeanensis</name>
    <dbReference type="NCBI Taxonomy" id="657014"/>
    <lineage>
        <taxon>Bacteria</taxon>
        <taxon>Pseudomonadati</taxon>
        <taxon>Pseudomonadota</taxon>
        <taxon>Alphaproteobacteria</taxon>
        <taxon>Rhodobacterales</taxon>
        <taxon>Roseobacteraceae</taxon>
        <taxon>Thalassovita</taxon>
    </lineage>
</organism>
<evidence type="ECO:0000313" key="3">
    <source>
        <dbReference type="Proteomes" id="UP000198634"/>
    </source>
</evidence>
<protein>
    <submittedName>
        <fullName evidence="2">Anti-sigma-K factor RskA</fullName>
    </submittedName>
</protein>
<dbReference type="GO" id="GO:0006417">
    <property type="term" value="P:regulation of translation"/>
    <property type="evidence" value="ECO:0007669"/>
    <property type="project" value="TreeGrafter"/>
</dbReference>
<dbReference type="PANTHER" id="PTHR37461">
    <property type="entry name" value="ANTI-SIGMA-K FACTOR RSKA"/>
    <property type="match status" value="1"/>
</dbReference>
<dbReference type="PANTHER" id="PTHR37461:SF1">
    <property type="entry name" value="ANTI-SIGMA-K FACTOR RSKA"/>
    <property type="match status" value="1"/>
</dbReference>
<evidence type="ECO:0000259" key="1">
    <source>
        <dbReference type="Pfam" id="PF10099"/>
    </source>
</evidence>
<feature type="domain" description="Anti-sigma K factor RskA C-terminal" evidence="1">
    <location>
        <begin position="97"/>
        <end position="221"/>
    </location>
</feature>
<dbReference type="RefSeq" id="WP_090270955.1">
    <property type="nucleotide sequence ID" value="NZ_FOEP01000016.1"/>
</dbReference>
<dbReference type="InterPro" id="IPR051474">
    <property type="entry name" value="Anti-sigma-K/W_factor"/>
</dbReference>
<dbReference type="GO" id="GO:0005886">
    <property type="term" value="C:plasma membrane"/>
    <property type="evidence" value="ECO:0007669"/>
    <property type="project" value="InterPro"/>
</dbReference>
<keyword evidence="3" id="KW-1185">Reference proteome</keyword>
<dbReference type="Proteomes" id="UP000198634">
    <property type="component" value="Unassembled WGS sequence"/>
</dbReference>
<reference evidence="2 3" key="1">
    <citation type="submission" date="2016-10" db="EMBL/GenBank/DDBJ databases">
        <authorList>
            <person name="de Groot N.N."/>
        </authorList>
    </citation>
    <scope>NUCLEOTIDE SEQUENCE [LARGE SCALE GENOMIC DNA]</scope>
    <source>
        <strain evidence="2 3">DSM 22007</strain>
    </source>
</reference>
<name>A0A1H9JSF8_9RHOB</name>
<dbReference type="InterPro" id="IPR018764">
    <property type="entry name" value="RskA_C"/>
</dbReference>
<accession>A0A1H9JSF8</accession>
<evidence type="ECO:0000313" key="2">
    <source>
        <dbReference type="EMBL" id="SEQ89728.1"/>
    </source>
</evidence>
<dbReference type="EMBL" id="FOEP01000016">
    <property type="protein sequence ID" value="SEQ89728.1"/>
    <property type="molecule type" value="Genomic_DNA"/>
</dbReference>
<dbReference type="GO" id="GO:0016989">
    <property type="term" value="F:sigma factor antagonist activity"/>
    <property type="evidence" value="ECO:0007669"/>
    <property type="project" value="TreeGrafter"/>
</dbReference>
<sequence>MTDASEKDDDLLAAEYVLRLLAPDDARAFERRLATDHGAQQSVARWEAYFAGLNDEFAEVVPPKSVKIGVQERLFGAPPRRVPLWQRAGIWQGISFASLAVAGFFAAQNLTVPGPQTGARGPVYVSEIAAADASLRVLALYAPEAGELRITRTAGAAQDGRALELWAIAGDAAPVSLGVLPGEAKAVVTLPEGLRAGVATLVLAISDEPPGGSLTGAPTGAVLAVGQVTEL</sequence>